<gene>
    <name evidence="1" type="ORF">LMG31841_02946</name>
</gene>
<sequence length="140" mass="15896">MATRHEANVIVLKRDRDPWEPHRRLSKDAKTVWREVIAATTADHWAEGDRAALETFCEAVAQLRKLVEAQVALPAMPPDENAARMARSLAREISGLRNCVLAFSRLLRLAPSTRRDRVDRRIDVPTRPVKRRAKGDDLLA</sequence>
<proteinExistence type="predicted"/>
<protein>
    <recommendedName>
        <fullName evidence="3">Terminase</fullName>
    </recommendedName>
</protein>
<dbReference type="EMBL" id="CAJQZC010000005">
    <property type="protein sequence ID" value="CAG4901035.1"/>
    <property type="molecule type" value="Genomic_DNA"/>
</dbReference>
<accession>A0A9N8X228</accession>
<evidence type="ECO:0000313" key="2">
    <source>
        <dbReference type="Proteomes" id="UP000789704"/>
    </source>
</evidence>
<organism evidence="1 2">
    <name type="scientific">Paraburkholderia saeva</name>
    <dbReference type="NCBI Taxonomy" id="2777537"/>
    <lineage>
        <taxon>Bacteria</taxon>
        <taxon>Pseudomonadati</taxon>
        <taxon>Pseudomonadota</taxon>
        <taxon>Betaproteobacteria</taxon>
        <taxon>Burkholderiales</taxon>
        <taxon>Burkholderiaceae</taxon>
        <taxon>Paraburkholderia</taxon>
    </lineage>
</organism>
<dbReference type="Proteomes" id="UP000789704">
    <property type="component" value="Unassembled WGS sequence"/>
</dbReference>
<evidence type="ECO:0000313" key="1">
    <source>
        <dbReference type="EMBL" id="CAG4901035.1"/>
    </source>
</evidence>
<comment type="caution">
    <text evidence="1">The sequence shown here is derived from an EMBL/GenBank/DDBJ whole genome shotgun (WGS) entry which is preliminary data.</text>
</comment>
<dbReference type="AlphaFoldDB" id="A0A9N8X228"/>
<reference evidence="1" key="1">
    <citation type="submission" date="2021-04" db="EMBL/GenBank/DDBJ databases">
        <authorList>
            <person name="Vanwijnsberghe S."/>
        </authorList>
    </citation>
    <scope>NUCLEOTIDE SEQUENCE</scope>
    <source>
        <strain evidence="1">LMG 31841</strain>
    </source>
</reference>
<dbReference type="RefSeq" id="WP_228877762.1">
    <property type="nucleotide sequence ID" value="NZ_CAJQZC010000005.1"/>
</dbReference>
<evidence type="ECO:0008006" key="3">
    <source>
        <dbReference type="Google" id="ProtNLM"/>
    </source>
</evidence>
<name>A0A9N8X228_9BURK</name>
<keyword evidence="2" id="KW-1185">Reference proteome</keyword>